<proteinExistence type="predicted"/>
<evidence type="ECO:0000313" key="2">
    <source>
        <dbReference type="Proteomes" id="UP001174909"/>
    </source>
</evidence>
<evidence type="ECO:0000313" key="1">
    <source>
        <dbReference type="EMBL" id="CAI8049112.1"/>
    </source>
</evidence>
<dbReference type="Proteomes" id="UP001174909">
    <property type="component" value="Unassembled WGS sequence"/>
</dbReference>
<organism evidence="1 2">
    <name type="scientific">Geodia barretti</name>
    <name type="common">Barrett's horny sponge</name>
    <dbReference type="NCBI Taxonomy" id="519541"/>
    <lineage>
        <taxon>Eukaryota</taxon>
        <taxon>Metazoa</taxon>
        <taxon>Porifera</taxon>
        <taxon>Demospongiae</taxon>
        <taxon>Heteroscleromorpha</taxon>
        <taxon>Tetractinellida</taxon>
        <taxon>Astrophorina</taxon>
        <taxon>Geodiidae</taxon>
        <taxon>Geodia</taxon>
    </lineage>
</organism>
<accession>A0AA35TJL2</accession>
<comment type="caution">
    <text evidence="1">The sequence shown here is derived from an EMBL/GenBank/DDBJ whole genome shotgun (WGS) entry which is preliminary data.</text>
</comment>
<protein>
    <submittedName>
        <fullName evidence="1">Uncharacterized protein</fullName>
    </submittedName>
</protein>
<keyword evidence="2" id="KW-1185">Reference proteome</keyword>
<name>A0AA35TJL2_GEOBA</name>
<gene>
    <name evidence="1" type="ORF">GBAR_LOCUS27046</name>
</gene>
<sequence>MKTISTTTTCSQVSDTLNTVTTTEIISHLTDVHIVMVGQSLVHEGDIRKGLAVYFSHRPADQHQP</sequence>
<reference evidence="1" key="1">
    <citation type="submission" date="2023-03" db="EMBL/GenBank/DDBJ databases">
        <authorList>
            <person name="Steffen K."/>
            <person name="Cardenas P."/>
        </authorList>
    </citation>
    <scope>NUCLEOTIDE SEQUENCE</scope>
</reference>
<dbReference type="EMBL" id="CASHTH010003774">
    <property type="protein sequence ID" value="CAI8049112.1"/>
    <property type="molecule type" value="Genomic_DNA"/>
</dbReference>
<dbReference type="AlphaFoldDB" id="A0AA35TJL2"/>